<gene>
    <name evidence="2" type="ORF">E2C01_101428</name>
</gene>
<dbReference type="Proteomes" id="UP000324222">
    <property type="component" value="Unassembled WGS sequence"/>
</dbReference>
<comment type="caution">
    <text evidence="2">The sequence shown here is derived from an EMBL/GenBank/DDBJ whole genome shotgun (WGS) entry which is preliminary data.</text>
</comment>
<sequence length="114" mass="12673">MRPSTEGVKNLKKRKMKRKCTYIKSPLSAVHSGTGKGVAPESVPHRYSQVVPGAAPPSCPSLTTDPHHPHPPYRPLPPSTKVTHYCFPSGCIKPLIGRHCFYRHFLLLDFGVNF</sequence>
<accession>A0A5B7KEQ9</accession>
<name>A0A5B7KEQ9_PORTR</name>
<organism evidence="2 3">
    <name type="scientific">Portunus trituberculatus</name>
    <name type="common">Swimming crab</name>
    <name type="synonym">Neptunus trituberculatus</name>
    <dbReference type="NCBI Taxonomy" id="210409"/>
    <lineage>
        <taxon>Eukaryota</taxon>
        <taxon>Metazoa</taxon>
        <taxon>Ecdysozoa</taxon>
        <taxon>Arthropoda</taxon>
        <taxon>Crustacea</taxon>
        <taxon>Multicrustacea</taxon>
        <taxon>Malacostraca</taxon>
        <taxon>Eumalacostraca</taxon>
        <taxon>Eucarida</taxon>
        <taxon>Decapoda</taxon>
        <taxon>Pleocyemata</taxon>
        <taxon>Brachyura</taxon>
        <taxon>Eubrachyura</taxon>
        <taxon>Portunoidea</taxon>
        <taxon>Portunidae</taxon>
        <taxon>Portuninae</taxon>
        <taxon>Portunus</taxon>
    </lineage>
</organism>
<evidence type="ECO:0000313" key="3">
    <source>
        <dbReference type="Proteomes" id="UP000324222"/>
    </source>
</evidence>
<evidence type="ECO:0000256" key="1">
    <source>
        <dbReference type="SAM" id="MobiDB-lite"/>
    </source>
</evidence>
<proteinExistence type="predicted"/>
<keyword evidence="3" id="KW-1185">Reference proteome</keyword>
<dbReference type="EMBL" id="VSRR010147113">
    <property type="protein sequence ID" value="MPD05670.1"/>
    <property type="molecule type" value="Genomic_DNA"/>
</dbReference>
<feature type="region of interest" description="Disordered" evidence="1">
    <location>
        <begin position="50"/>
        <end position="75"/>
    </location>
</feature>
<reference evidence="2 3" key="1">
    <citation type="submission" date="2019-05" db="EMBL/GenBank/DDBJ databases">
        <title>Another draft genome of Portunus trituberculatus and its Hox gene families provides insights of decapod evolution.</title>
        <authorList>
            <person name="Jeong J.-H."/>
            <person name="Song I."/>
            <person name="Kim S."/>
            <person name="Choi T."/>
            <person name="Kim D."/>
            <person name="Ryu S."/>
            <person name="Kim W."/>
        </authorList>
    </citation>
    <scope>NUCLEOTIDE SEQUENCE [LARGE SCALE GENOMIC DNA]</scope>
    <source>
        <tissue evidence="2">Muscle</tissue>
    </source>
</reference>
<evidence type="ECO:0000313" key="2">
    <source>
        <dbReference type="EMBL" id="MPD05670.1"/>
    </source>
</evidence>
<dbReference type="AlphaFoldDB" id="A0A5B7KEQ9"/>
<protein>
    <submittedName>
        <fullName evidence="2">Uncharacterized protein</fullName>
    </submittedName>
</protein>